<keyword evidence="3 7" id="KW-0134">Cell wall</keyword>
<comment type="similarity">
    <text evidence="2 7">Belongs to the fungal hydrophobin family.</text>
</comment>
<feature type="non-terminal residue" evidence="8">
    <location>
        <position position="118"/>
    </location>
</feature>
<dbReference type="AlphaFoldDB" id="A0AAD7D4P8"/>
<dbReference type="Pfam" id="PF01185">
    <property type="entry name" value="Hydrophobin"/>
    <property type="match status" value="1"/>
</dbReference>
<reference evidence="8" key="1">
    <citation type="submission" date="2023-03" db="EMBL/GenBank/DDBJ databases">
        <title>Massive genome expansion in bonnet fungi (Mycena s.s.) driven by repeated elements and novel gene families across ecological guilds.</title>
        <authorList>
            <consortium name="Lawrence Berkeley National Laboratory"/>
            <person name="Harder C.B."/>
            <person name="Miyauchi S."/>
            <person name="Viragh M."/>
            <person name="Kuo A."/>
            <person name="Thoen E."/>
            <person name="Andreopoulos B."/>
            <person name="Lu D."/>
            <person name="Skrede I."/>
            <person name="Drula E."/>
            <person name="Henrissat B."/>
            <person name="Morin E."/>
            <person name="Kohler A."/>
            <person name="Barry K."/>
            <person name="LaButti K."/>
            <person name="Morin E."/>
            <person name="Salamov A."/>
            <person name="Lipzen A."/>
            <person name="Mereny Z."/>
            <person name="Hegedus B."/>
            <person name="Baldrian P."/>
            <person name="Stursova M."/>
            <person name="Weitz H."/>
            <person name="Taylor A."/>
            <person name="Grigoriev I.V."/>
            <person name="Nagy L.G."/>
            <person name="Martin F."/>
            <person name="Kauserud H."/>
        </authorList>
    </citation>
    <scope>NUCLEOTIDE SEQUENCE</scope>
    <source>
        <strain evidence="8">CBHHK067</strain>
    </source>
</reference>
<keyword evidence="4 7" id="KW-0964">Secreted</keyword>
<evidence type="ECO:0000313" key="8">
    <source>
        <dbReference type="EMBL" id="KAJ7673474.1"/>
    </source>
</evidence>
<dbReference type="InterPro" id="IPR001338">
    <property type="entry name" value="Class_I_Hydrophobin"/>
</dbReference>
<gene>
    <name evidence="8" type="ORF">B0H17DRAFT_1083120</name>
</gene>
<keyword evidence="9" id="KW-1185">Reference proteome</keyword>
<evidence type="ECO:0000256" key="2">
    <source>
        <dbReference type="ARBA" id="ARBA00010446"/>
    </source>
</evidence>
<dbReference type="GO" id="GO:0005199">
    <property type="term" value="F:structural constituent of cell wall"/>
    <property type="evidence" value="ECO:0007669"/>
    <property type="project" value="InterPro"/>
</dbReference>
<keyword evidence="5 7" id="KW-1015">Disulfide bond</keyword>
<protein>
    <recommendedName>
        <fullName evidence="7">Hydrophobin</fullName>
    </recommendedName>
</protein>
<accession>A0AAD7D4P8</accession>
<dbReference type="Proteomes" id="UP001221757">
    <property type="component" value="Unassembled WGS sequence"/>
</dbReference>
<evidence type="ECO:0000256" key="6">
    <source>
        <dbReference type="ARBA" id="ARBA00093546"/>
    </source>
</evidence>
<evidence type="ECO:0000256" key="1">
    <source>
        <dbReference type="ARBA" id="ARBA00004191"/>
    </source>
</evidence>
<name>A0AAD7D4P8_MYCRO</name>
<evidence type="ECO:0000256" key="4">
    <source>
        <dbReference type="ARBA" id="ARBA00022525"/>
    </source>
</evidence>
<comment type="subunit">
    <text evidence="6">Self-assembles to form functional amyloid fibrils called rodlets. Self-assembly into fibrillar rodlets occurs spontaneously at hydrophobic:hydrophilic interfaces and the rodlets further associate laterally to form amphipathic monolayers.</text>
</comment>
<dbReference type="CDD" id="cd23507">
    <property type="entry name" value="hydrophobin_I"/>
    <property type="match status" value="1"/>
</dbReference>
<dbReference type="EMBL" id="JARKIE010000162">
    <property type="protein sequence ID" value="KAJ7673474.1"/>
    <property type="molecule type" value="Genomic_DNA"/>
</dbReference>
<comment type="subcellular location">
    <subcellularLocation>
        <location evidence="1 7">Secreted</location>
        <location evidence="1 7">Cell wall</location>
    </subcellularLocation>
</comment>
<keyword evidence="7" id="KW-0732">Signal</keyword>
<organism evidence="8 9">
    <name type="scientific">Mycena rosella</name>
    <name type="common">Pink bonnet</name>
    <name type="synonym">Agaricus rosellus</name>
    <dbReference type="NCBI Taxonomy" id="1033263"/>
    <lineage>
        <taxon>Eukaryota</taxon>
        <taxon>Fungi</taxon>
        <taxon>Dikarya</taxon>
        <taxon>Basidiomycota</taxon>
        <taxon>Agaricomycotina</taxon>
        <taxon>Agaricomycetes</taxon>
        <taxon>Agaricomycetidae</taxon>
        <taxon>Agaricales</taxon>
        <taxon>Marasmiineae</taxon>
        <taxon>Mycenaceae</taxon>
        <taxon>Mycena</taxon>
    </lineage>
</organism>
<sequence length="118" mass="12053">SLQCNSVSHALSSSPRSLRARSPLRRFPRGLIGSPPPTCAANTGTLQCCDSTQATSNPVVQLLLGLLGIQVPGVLQNLLVGVTCSVQVVGGSCASQSACCVDNTFNGLVNLGCTNVNL</sequence>
<evidence type="ECO:0000256" key="7">
    <source>
        <dbReference type="RuleBase" id="RU365009"/>
    </source>
</evidence>
<proteinExistence type="inferred from homology"/>
<dbReference type="SMART" id="SM00075">
    <property type="entry name" value="HYDRO"/>
    <property type="match status" value="1"/>
</dbReference>
<comment type="caution">
    <text evidence="8">The sequence shown here is derived from an EMBL/GenBank/DDBJ whole genome shotgun (WGS) entry which is preliminary data.</text>
</comment>
<dbReference type="GO" id="GO:0009277">
    <property type="term" value="C:fungal-type cell wall"/>
    <property type="evidence" value="ECO:0007669"/>
    <property type="project" value="InterPro"/>
</dbReference>
<evidence type="ECO:0000256" key="3">
    <source>
        <dbReference type="ARBA" id="ARBA00022512"/>
    </source>
</evidence>
<evidence type="ECO:0000313" key="9">
    <source>
        <dbReference type="Proteomes" id="UP001221757"/>
    </source>
</evidence>
<evidence type="ECO:0000256" key="5">
    <source>
        <dbReference type="ARBA" id="ARBA00023157"/>
    </source>
</evidence>